<reference evidence="2 3" key="1">
    <citation type="submission" date="2018-10" db="EMBL/GenBank/DDBJ databases">
        <title>Genomic Encyclopedia of Archaeal and Bacterial Type Strains, Phase II (KMG-II): from individual species to whole genera.</title>
        <authorList>
            <person name="Goeker M."/>
        </authorList>
    </citation>
    <scope>NUCLEOTIDE SEQUENCE [LARGE SCALE GENOMIC DNA]</scope>
    <source>
        <strain evidence="2 3">DSM 23424</strain>
    </source>
</reference>
<keyword evidence="3" id="KW-1185">Reference proteome</keyword>
<dbReference type="Proteomes" id="UP000271339">
    <property type="component" value="Unassembled WGS sequence"/>
</dbReference>
<sequence>MSKIYIVIGFVLMVGAQWFVPGIMIFEQEEALRKGTSYNFKTRPIDPSDPFRGKYITLSYEMNSAESTDSIWGDSQKVYVYLKTDDNGFAEISQVSPKILNDKGDYVVADNAGWYNGEVHFFLPFNRYYMEETKAYNAEVSVRNAIRNRDSIGPECYAKVYILDNVAVLDNVYIGEISVKDLPAEEE</sequence>
<dbReference type="Pfam" id="PF14345">
    <property type="entry name" value="GDYXXLXY"/>
    <property type="match status" value="1"/>
</dbReference>
<keyword evidence="1" id="KW-0812">Transmembrane</keyword>
<dbReference type="OrthoDB" id="4868247at2"/>
<keyword evidence="1" id="KW-0472">Membrane</keyword>
<dbReference type="RefSeq" id="WP_147437293.1">
    <property type="nucleotide sequence ID" value="NZ_REFC01000015.1"/>
</dbReference>
<feature type="transmembrane region" description="Helical" evidence="1">
    <location>
        <begin position="6"/>
        <end position="26"/>
    </location>
</feature>
<protein>
    <submittedName>
        <fullName evidence="2">GDYXXLXY motif protein</fullName>
    </submittedName>
</protein>
<dbReference type="AlphaFoldDB" id="A0A3L9YCG6"/>
<dbReference type="InterPro" id="IPR025833">
    <property type="entry name" value="GDYXXLXY"/>
</dbReference>
<evidence type="ECO:0000256" key="1">
    <source>
        <dbReference type="SAM" id="Phobius"/>
    </source>
</evidence>
<gene>
    <name evidence="2" type="ORF">BXY75_3074</name>
</gene>
<organism evidence="2 3">
    <name type="scientific">Ulvibacter antarcticus</name>
    <dbReference type="NCBI Taxonomy" id="442714"/>
    <lineage>
        <taxon>Bacteria</taxon>
        <taxon>Pseudomonadati</taxon>
        <taxon>Bacteroidota</taxon>
        <taxon>Flavobacteriia</taxon>
        <taxon>Flavobacteriales</taxon>
        <taxon>Flavobacteriaceae</taxon>
        <taxon>Ulvibacter</taxon>
    </lineage>
</organism>
<accession>A0A3L9YCG6</accession>
<evidence type="ECO:0000313" key="3">
    <source>
        <dbReference type="Proteomes" id="UP000271339"/>
    </source>
</evidence>
<proteinExistence type="predicted"/>
<name>A0A3L9YCG6_9FLAO</name>
<comment type="caution">
    <text evidence="2">The sequence shown here is derived from an EMBL/GenBank/DDBJ whole genome shotgun (WGS) entry which is preliminary data.</text>
</comment>
<keyword evidence="1" id="KW-1133">Transmembrane helix</keyword>
<evidence type="ECO:0000313" key="2">
    <source>
        <dbReference type="EMBL" id="RMA57187.1"/>
    </source>
</evidence>
<dbReference type="EMBL" id="REFC01000015">
    <property type="protein sequence ID" value="RMA57187.1"/>
    <property type="molecule type" value="Genomic_DNA"/>
</dbReference>